<dbReference type="AlphaFoldDB" id="A0A2U1LFF6"/>
<protein>
    <submittedName>
        <fullName evidence="2">SH3 domain-containing protein 2</fullName>
    </submittedName>
</protein>
<proteinExistence type="predicted"/>
<dbReference type="Proteomes" id="UP000245207">
    <property type="component" value="Unassembled WGS sequence"/>
</dbReference>
<keyword evidence="1" id="KW-0472">Membrane</keyword>
<feature type="transmembrane region" description="Helical" evidence="1">
    <location>
        <begin position="115"/>
        <end position="135"/>
    </location>
</feature>
<keyword evidence="1" id="KW-0812">Transmembrane</keyword>
<accession>A0A2U1LFF6</accession>
<name>A0A2U1LFF6_ARTAN</name>
<evidence type="ECO:0000313" key="2">
    <source>
        <dbReference type="EMBL" id="PWA47739.1"/>
    </source>
</evidence>
<gene>
    <name evidence="2" type="ORF">CTI12_AA496630</name>
</gene>
<comment type="caution">
    <text evidence="2">The sequence shown here is derived from an EMBL/GenBank/DDBJ whole genome shotgun (WGS) entry which is preliminary data.</text>
</comment>
<organism evidence="2 3">
    <name type="scientific">Artemisia annua</name>
    <name type="common">Sweet wormwood</name>
    <dbReference type="NCBI Taxonomy" id="35608"/>
    <lineage>
        <taxon>Eukaryota</taxon>
        <taxon>Viridiplantae</taxon>
        <taxon>Streptophyta</taxon>
        <taxon>Embryophyta</taxon>
        <taxon>Tracheophyta</taxon>
        <taxon>Spermatophyta</taxon>
        <taxon>Magnoliopsida</taxon>
        <taxon>eudicotyledons</taxon>
        <taxon>Gunneridae</taxon>
        <taxon>Pentapetalae</taxon>
        <taxon>asterids</taxon>
        <taxon>campanulids</taxon>
        <taxon>Asterales</taxon>
        <taxon>Asteraceae</taxon>
        <taxon>Asteroideae</taxon>
        <taxon>Anthemideae</taxon>
        <taxon>Artemisiinae</taxon>
        <taxon>Artemisia</taxon>
    </lineage>
</organism>
<evidence type="ECO:0000313" key="3">
    <source>
        <dbReference type="Proteomes" id="UP000245207"/>
    </source>
</evidence>
<dbReference type="EMBL" id="PKPP01009669">
    <property type="protein sequence ID" value="PWA47739.1"/>
    <property type="molecule type" value="Genomic_DNA"/>
</dbReference>
<keyword evidence="1" id="KW-1133">Transmembrane helix</keyword>
<reference evidence="2 3" key="1">
    <citation type="journal article" date="2018" name="Mol. Plant">
        <title>The genome of Artemisia annua provides insight into the evolution of Asteraceae family and artemisinin biosynthesis.</title>
        <authorList>
            <person name="Shen Q."/>
            <person name="Zhang L."/>
            <person name="Liao Z."/>
            <person name="Wang S."/>
            <person name="Yan T."/>
            <person name="Shi P."/>
            <person name="Liu M."/>
            <person name="Fu X."/>
            <person name="Pan Q."/>
            <person name="Wang Y."/>
            <person name="Lv Z."/>
            <person name="Lu X."/>
            <person name="Zhang F."/>
            <person name="Jiang W."/>
            <person name="Ma Y."/>
            <person name="Chen M."/>
            <person name="Hao X."/>
            <person name="Li L."/>
            <person name="Tang Y."/>
            <person name="Lv G."/>
            <person name="Zhou Y."/>
            <person name="Sun X."/>
            <person name="Brodelius P.E."/>
            <person name="Rose J.K.C."/>
            <person name="Tang K."/>
        </authorList>
    </citation>
    <scope>NUCLEOTIDE SEQUENCE [LARGE SCALE GENOMIC DNA]</scope>
    <source>
        <strain evidence="3">cv. Huhao1</strain>
        <tissue evidence="2">Leaf</tissue>
    </source>
</reference>
<sequence>MLGLVEVFELKLPHILDYMRFFLTYHVSKRQQIESPHAPFVETPPPPLYELVYNTPTTPLQNGLNDGTYYFLGESYLELNLSTGDYVVIRKHMMLFQAGKSNFWNLSTGHLIPDIMVATIIGATTGVFVGLMPSVGNGLRGMKKVSVNTMVELTLAVLLEDRLVPL</sequence>
<evidence type="ECO:0000256" key="1">
    <source>
        <dbReference type="SAM" id="Phobius"/>
    </source>
</evidence>
<keyword evidence="3" id="KW-1185">Reference proteome</keyword>
<dbReference type="STRING" id="35608.A0A2U1LFF6"/>